<dbReference type="GO" id="GO:0005634">
    <property type="term" value="C:nucleus"/>
    <property type="evidence" value="ECO:0007669"/>
    <property type="project" value="TreeGrafter"/>
</dbReference>
<gene>
    <name evidence="2" type="ORF">PCAR00345_LOCUS13971</name>
</gene>
<feature type="compositionally biased region" description="Low complexity" evidence="1">
    <location>
        <begin position="31"/>
        <end position="43"/>
    </location>
</feature>
<dbReference type="SUPFAM" id="SSF47072">
    <property type="entry name" value="Cysteine alpha-hairpin motif"/>
    <property type="match status" value="1"/>
</dbReference>
<feature type="compositionally biased region" description="Pro residues" evidence="1">
    <location>
        <begin position="13"/>
        <end position="23"/>
    </location>
</feature>
<evidence type="ECO:0008006" key="3">
    <source>
        <dbReference type="Google" id="ProtNLM"/>
    </source>
</evidence>
<proteinExistence type="predicted"/>
<dbReference type="EMBL" id="HBIZ01022088">
    <property type="protein sequence ID" value="CAE0761359.1"/>
    <property type="molecule type" value="Transcribed_RNA"/>
</dbReference>
<feature type="compositionally biased region" description="Low complexity" evidence="1">
    <location>
        <begin position="77"/>
        <end position="92"/>
    </location>
</feature>
<dbReference type="GO" id="GO:0007005">
    <property type="term" value="P:mitochondrion organization"/>
    <property type="evidence" value="ECO:0007669"/>
    <property type="project" value="InterPro"/>
</dbReference>
<dbReference type="PROSITE" id="PS51808">
    <property type="entry name" value="CHCH"/>
    <property type="match status" value="1"/>
</dbReference>
<dbReference type="AlphaFoldDB" id="A0A7S4BCE9"/>
<dbReference type="InterPro" id="IPR055304">
    <property type="entry name" value="CHCHD2/10-like"/>
</dbReference>
<reference evidence="2" key="1">
    <citation type="submission" date="2021-01" db="EMBL/GenBank/DDBJ databases">
        <authorList>
            <person name="Corre E."/>
            <person name="Pelletier E."/>
            <person name="Niang G."/>
            <person name="Scheremetjew M."/>
            <person name="Finn R."/>
            <person name="Kale V."/>
            <person name="Holt S."/>
            <person name="Cochrane G."/>
            <person name="Meng A."/>
            <person name="Brown T."/>
            <person name="Cohen L."/>
        </authorList>
    </citation>
    <scope>NUCLEOTIDE SEQUENCE</scope>
    <source>
        <strain evidence="2">CCMP645</strain>
    </source>
</reference>
<dbReference type="PANTHER" id="PTHR13523:SF2">
    <property type="entry name" value="COILED-COIL-HELIX-COILED-COIL-HELIX DOMAIN CONTAINING 2, ISOFORM A-RELATED"/>
    <property type="match status" value="1"/>
</dbReference>
<dbReference type="InterPro" id="IPR009069">
    <property type="entry name" value="Cys_alpha_HP_mot_SF"/>
</dbReference>
<feature type="compositionally biased region" description="Pro residues" evidence="1">
    <location>
        <begin position="44"/>
        <end position="60"/>
    </location>
</feature>
<evidence type="ECO:0000256" key="1">
    <source>
        <dbReference type="SAM" id="MobiDB-lite"/>
    </source>
</evidence>
<evidence type="ECO:0000313" key="2">
    <source>
        <dbReference type="EMBL" id="CAE0761359.1"/>
    </source>
</evidence>
<feature type="region of interest" description="Disordered" evidence="1">
    <location>
        <begin position="1"/>
        <end position="100"/>
    </location>
</feature>
<accession>A0A7S4BCE9</accession>
<dbReference type="PANTHER" id="PTHR13523">
    <property type="entry name" value="COILED-COIL-HELIX-COILED-COIL-HELIX DOMAIN CONTAINING 2/NUR77"/>
    <property type="match status" value="1"/>
</dbReference>
<organism evidence="2">
    <name type="scientific">Chrysotila carterae</name>
    <name type="common">Marine alga</name>
    <name type="synonym">Syracosphaera carterae</name>
    <dbReference type="NCBI Taxonomy" id="13221"/>
    <lineage>
        <taxon>Eukaryota</taxon>
        <taxon>Haptista</taxon>
        <taxon>Haptophyta</taxon>
        <taxon>Prymnesiophyceae</taxon>
        <taxon>Isochrysidales</taxon>
        <taxon>Isochrysidaceae</taxon>
        <taxon>Chrysotila</taxon>
    </lineage>
</organism>
<dbReference type="GO" id="GO:0005739">
    <property type="term" value="C:mitochondrion"/>
    <property type="evidence" value="ECO:0007669"/>
    <property type="project" value="TreeGrafter"/>
</dbReference>
<protein>
    <recommendedName>
        <fullName evidence="3">CHCH domain-containing protein</fullName>
    </recommendedName>
</protein>
<name>A0A7S4BCE9_CHRCT</name>
<sequence length="177" mass="18015">MGFAKKSNRSAPTGPPMQRPSPTPSATRSNVAAPSYRPASSVAAPPPPKATSSPVPPPPSNYGSNASTHHAPPPAHQPHTASAPPAAQSSGPGLMGTFASSAAGSVAGNMIANTLFGGSRTPEAAKQEAMAPPTSSGTPVCTYESQQFLQCMSMNNDDLNQCQQLFDAYKHCSAQVA</sequence>